<protein>
    <submittedName>
        <fullName evidence="4">GNAT family N-acetyltransferase</fullName>
    </submittedName>
</protein>
<proteinExistence type="predicted"/>
<comment type="caution">
    <text evidence="4">The sequence shown here is derived from an EMBL/GenBank/DDBJ whole genome shotgun (WGS) entry which is preliminary data.</text>
</comment>
<dbReference type="PANTHER" id="PTHR43877">
    <property type="entry name" value="AMINOALKYLPHOSPHONATE N-ACETYLTRANSFERASE-RELATED-RELATED"/>
    <property type="match status" value="1"/>
</dbReference>
<organism evidence="4 5">
    <name type="scientific">Roseovarius gahaiensis</name>
    <dbReference type="NCBI Taxonomy" id="2716691"/>
    <lineage>
        <taxon>Bacteria</taxon>
        <taxon>Pseudomonadati</taxon>
        <taxon>Pseudomonadota</taxon>
        <taxon>Alphaproteobacteria</taxon>
        <taxon>Rhodobacterales</taxon>
        <taxon>Roseobacteraceae</taxon>
        <taxon>Roseovarius</taxon>
    </lineage>
</organism>
<dbReference type="PROSITE" id="PS51186">
    <property type="entry name" value="GNAT"/>
    <property type="match status" value="1"/>
</dbReference>
<dbReference type="CDD" id="cd04301">
    <property type="entry name" value="NAT_SF"/>
    <property type="match status" value="1"/>
</dbReference>
<name>A0A967BH79_9RHOB</name>
<dbReference type="InterPro" id="IPR050832">
    <property type="entry name" value="Bact_Acetyltransf"/>
</dbReference>
<evidence type="ECO:0000259" key="3">
    <source>
        <dbReference type="PROSITE" id="PS51186"/>
    </source>
</evidence>
<evidence type="ECO:0000256" key="2">
    <source>
        <dbReference type="ARBA" id="ARBA00023315"/>
    </source>
</evidence>
<dbReference type="RefSeq" id="WP_167196870.1">
    <property type="nucleotide sequence ID" value="NZ_JAAORB010000019.1"/>
</dbReference>
<dbReference type="SUPFAM" id="SSF55729">
    <property type="entry name" value="Acyl-CoA N-acyltransferases (Nat)"/>
    <property type="match status" value="1"/>
</dbReference>
<accession>A0A967BH79</accession>
<evidence type="ECO:0000313" key="5">
    <source>
        <dbReference type="Proteomes" id="UP000639775"/>
    </source>
</evidence>
<keyword evidence="2" id="KW-0012">Acyltransferase</keyword>
<evidence type="ECO:0000256" key="1">
    <source>
        <dbReference type="ARBA" id="ARBA00022679"/>
    </source>
</evidence>
<sequence>MTPEHLDAVAQATWPPAAMQTVGPWTIRDGQDGGKRVSAATARQPVTADKLPLAEDAMQALGQTPLFMVRHGDDALDTMLGDAGYQVIDPVNIYAAPLANLAKPPPHATTFTIWEPLAIQLDMWVAGGIGPSRIKVMQRATMPKTSVFARDGQRPAATGFAAIHDGTAMVHALEVTPSCRRRGMGRHVMQKAAIWAQDHGASHIAALCTQDNAGANALYASLGMALVGQYHYRIQHKAQTT</sequence>
<dbReference type="Proteomes" id="UP000639775">
    <property type="component" value="Unassembled WGS sequence"/>
</dbReference>
<dbReference type="Pfam" id="PF00583">
    <property type="entry name" value="Acetyltransf_1"/>
    <property type="match status" value="1"/>
</dbReference>
<dbReference type="InterPro" id="IPR016181">
    <property type="entry name" value="Acyl_CoA_acyltransferase"/>
</dbReference>
<keyword evidence="5" id="KW-1185">Reference proteome</keyword>
<dbReference type="AlphaFoldDB" id="A0A967BH79"/>
<feature type="domain" description="N-acetyltransferase" evidence="3">
    <location>
        <begin position="108"/>
        <end position="241"/>
    </location>
</feature>
<dbReference type="InterPro" id="IPR000182">
    <property type="entry name" value="GNAT_dom"/>
</dbReference>
<dbReference type="PANTHER" id="PTHR43877:SF1">
    <property type="entry name" value="ACETYLTRANSFERASE"/>
    <property type="match status" value="1"/>
</dbReference>
<dbReference type="EMBL" id="JAAORB010000019">
    <property type="protein sequence ID" value="NHQ74848.1"/>
    <property type="molecule type" value="Genomic_DNA"/>
</dbReference>
<reference evidence="4" key="1">
    <citation type="submission" date="2020-03" db="EMBL/GenBank/DDBJ databases">
        <title>Roseovarius gahaiensis sp. nov., isolated from Gahai Saline Lake, China.</title>
        <authorList>
            <person name="Sun X."/>
        </authorList>
    </citation>
    <scope>NUCLEOTIDE SEQUENCE</scope>
    <source>
        <strain evidence="4">GH877</strain>
    </source>
</reference>
<keyword evidence="1" id="KW-0808">Transferase</keyword>
<dbReference type="Gene3D" id="3.40.630.30">
    <property type="match status" value="1"/>
</dbReference>
<gene>
    <name evidence="4" type="ORF">HAT86_10280</name>
</gene>
<evidence type="ECO:0000313" key="4">
    <source>
        <dbReference type="EMBL" id="NHQ74848.1"/>
    </source>
</evidence>
<dbReference type="GO" id="GO:0016747">
    <property type="term" value="F:acyltransferase activity, transferring groups other than amino-acyl groups"/>
    <property type="evidence" value="ECO:0007669"/>
    <property type="project" value="InterPro"/>
</dbReference>